<organism evidence="2">
    <name type="scientific">uncultured Desulfobacteraceae bacterium</name>
    <dbReference type="NCBI Taxonomy" id="218296"/>
    <lineage>
        <taxon>Bacteria</taxon>
        <taxon>Pseudomonadati</taxon>
        <taxon>Thermodesulfobacteriota</taxon>
        <taxon>Desulfobacteria</taxon>
        <taxon>Desulfobacterales</taxon>
        <taxon>Desulfobacteraceae</taxon>
        <taxon>environmental samples</taxon>
    </lineage>
</organism>
<name>A0A484HPI2_9BACT</name>
<evidence type="ECO:0000313" key="2">
    <source>
        <dbReference type="EMBL" id="VEN75223.1"/>
    </source>
</evidence>
<evidence type="ECO:0000256" key="1">
    <source>
        <dbReference type="SAM" id="MobiDB-lite"/>
    </source>
</evidence>
<dbReference type="EMBL" id="CAACVI010000050">
    <property type="protein sequence ID" value="VEN75223.1"/>
    <property type="molecule type" value="Genomic_DNA"/>
</dbReference>
<gene>
    <name evidence="2" type="ORF">EPICR_70064</name>
</gene>
<feature type="region of interest" description="Disordered" evidence="1">
    <location>
        <begin position="46"/>
        <end position="66"/>
    </location>
</feature>
<accession>A0A484HPI2</accession>
<dbReference type="AlphaFoldDB" id="A0A484HPI2"/>
<sequence>MAPLHPNILEHDGQKAFVVLPYEEFLKLQEILDDYQDLAALRQAKEDEGSAPAVSLNDAKKQLGVS</sequence>
<protein>
    <submittedName>
        <fullName evidence="2">Prevent-host-death family protein</fullName>
    </submittedName>
</protein>
<reference evidence="2" key="1">
    <citation type="submission" date="2019-01" db="EMBL/GenBank/DDBJ databases">
        <authorList>
            <consortium name="Genoscope - CEA"/>
            <person name="William W."/>
        </authorList>
    </citation>
    <scope>NUCLEOTIDE SEQUENCE</scope>
    <source>
        <strain evidence="2">CR-1</strain>
    </source>
</reference>
<proteinExistence type="predicted"/>